<dbReference type="KEGG" id="aten:116300318"/>
<comment type="similarity">
    <text evidence="1">Belongs to the recoverin family.</text>
</comment>
<keyword evidence="6" id="KW-0449">Lipoprotein</keyword>
<keyword evidence="3" id="KW-0479">Metal-binding</keyword>
<dbReference type="SUPFAM" id="SSF47473">
    <property type="entry name" value="EF-hand"/>
    <property type="match status" value="1"/>
</dbReference>
<evidence type="ECO:0000256" key="3">
    <source>
        <dbReference type="ARBA" id="ARBA00022723"/>
    </source>
</evidence>
<dbReference type="PANTHER" id="PTHR23055">
    <property type="entry name" value="CALCIUM BINDING PROTEINS"/>
    <property type="match status" value="1"/>
</dbReference>
<sequence>MGKKNSKLEPDLIQELVHKTYFTEKELQQWYKGFLKDCPSGCLTEQEFQKIYKQFFPYGDSSKFASFVFNVFDENKDGHIEFREFICALSVTSRGSIDEKLQWAFKLYDLDDDGYITKEEMLHIVDSIYKMVASLVKLPEDEDTPEKRVNRIFTQMDKNDDGKLSMEEFREGSKADPSIIQALSLYDGLV</sequence>
<dbReference type="FunCoup" id="A0A6P8IEZ7">
    <property type="interactions" value="553"/>
</dbReference>
<dbReference type="Pfam" id="PF13833">
    <property type="entry name" value="EF-hand_8"/>
    <property type="match status" value="1"/>
</dbReference>
<keyword evidence="4" id="KW-0677">Repeat</keyword>
<dbReference type="OrthoDB" id="191686at2759"/>
<dbReference type="Proteomes" id="UP000515163">
    <property type="component" value="Unplaced"/>
</dbReference>
<dbReference type="InterPro" id="IPR011992">
    <property type="entry name" value="EF-hand-dom_pair"/>
</dbReference>
<dbReference type="GO" id="GO:0005509">
    <property type="term" value="F:calcium ion binding"/>
    <property type="evidence" value="ECO:0007669"/>
    <property type="project" value="InterPro"/>
</dbReference>
<evidence type="ECO:0000259" key="7">
    <source>
        <dbReference type="PROSITE" id="PS50222"/>
    </source>
</evidence>
<dbReference type="InterPro" id="IPR018247">
    <property type="entry name" value="EF_Hand_1_Ca_BS"/>
</dbReference>
<gene>
    <name evidence="9" type="primary">LOC116300318</name>
</gene>
<evidence type="ECO:0000313" key="9">
    <source>
        <dbReference type="RefSeq" id="XP_031565025.1"/>
    </source>
</evidence>
<keyword evidence="8" id="KW-1185">Reference proteome</keyword>
<accession>A0A6P8IEZ7</accession>
<evidence type="ECO:0000313" key="8">
    <source>
        <dbReference type="Proteomes" id="UP000515163"/>
    </source>
</evidence>
<keyword evidence="5" id="KW-0106">Calcium</keyword>
<feature type="domain" description="EF-hand" evidence="7">
    <location>
        <begin position="96"/>
        <end position="131"/>
    </location>
</feature>
<dbReference type="GO" id="GO:0008048">
    <property type="term" value="F:calcium sensitive guanylate cyclase activator activity"/>
    <property type="evidence" value="ECO:0007669"/>
    <property type="project" value="TreeGrafter"/>
</dbReference>
<proteinExistence type="inferred from homology"/>
<evidence type="ECO:0000256" key="2">
    <source>
        <dbReference type="ARBA" id="ARBA00022707"/>
    </source>
</evidence>
<dbReference type="FunFam" id="1.10.238.10:FF:000009">
    <property type="entry name" value="Visinin-like protein 1"/>
    <property type="match status" value="1"/>
</dbReference>
<dbReference type="InterPro" id="IPR002048">
    <property type="entry name" value="EF_hand_dom"/>
</dbReference>
<dbReference type="AlphaFoldDB" id="A0A6P8IEZ7"/>
<dbReference type="PRINTS" id="PR00450">
    <property type="entry name" value="RECOVERIN"/>
</dbReference>
<evidence type="ECO:0000256" key="1">
    <source>
        <dbReference type="ARBA" id="ARBA00006049"/>
    </source>
</evidence>
<reference evidence="9" key="1">
    <citation type="submission" date="2025-08" db="UniProtKB">
        <authorList>
            <consortium name="RefSeq"/>
        </authorList>
    </citation>
    <scope>IDENTIFICATION</scope>
    <source>
        <tissue evidence="9">Tentacle</tissue>
    </source>
</reference>
<dbReference type="InParanoid" id="A0A6P8IEZ7"/>
<feature type="domain" description="EF-hand" evidence="7">
    <location>
        <begin position="144"/>
        <end position="179"/>
    </location>
</feature>
<dbReference type="GeneID" id="116300318"/>
<dbReference type="PANTHER" id="PTHR23055:SF198">
    <property type="entry name" value="NEURONAL CALCIUM SENSOR 1"/>
    <property type="match status" value="1"/>
</dbReference>
<dbReference type="Pfam" id="PF13499">
    <property type="entry name" value="EF-hand_7"/>
    <property type="match status" value="1"/>
</dbReference>
<dbReference type="PROSITE" id="PS50222">
    <property type="entry name" value="EF_HAND_2"/>
    <property type="match status" value="3"/>
</dbReference>
<dbReference type="InterPro" id="IPR028846">
    <property type="entry name" value="Recoverin"/>
</dbReference>
<dbReference type="SMART" id="SM00054">
    <property type="entry name" value="EFh"/>
    <property type="match status" value="3"/>
</dbReference>
<dbReference type="PROSITE" id="PS00018">
    <property type="entry name" value="EF_HAND_1"/>
    <property type="match status" value="3"/>
</dbReference>
<dbReference type="Gene3D" id="1.10.238.10">
    <property type="entry name" value="EF-hand"/>
    <property type="match status" value="1"/>
</dbReference>
<organism evidence="8 9">
    <name type="scientific">Actinia tenebrosa</name>
    <name type="common">Australian red waratah sea anemone</name>
    <dbReference type="NCBI Taxonomy" id="6105"/>
    <lineage>
        <taxon>Eukaryota</taxon>
        <taxon>Metazoa</taxon>
        <taxon>Cnidaria</taxon>
        <taxon>Anthozoa</taxon>
        <taxon>Hexacorallia</taxon>
        <taxon>Actiniaria</taxon>
        <taxon>Actiniidae</taxon>
        <taxon>Actinia</taxon>
    </lineage>
</organism>
<feature type="domain" description="EF-hand" evidence="7">
    <location>
        <begin position="60"/>
        <end position="95"/>
    </location>
</feature>
<name>A0A6P8IEZ7_ACTTE</name>
<evidence type="ECO:0000256" key="4">
    <source>
        <dbReference type="ARBA" id="ARBA00022737"/>
    </source>
</evidence>
<protein>
    <submittedName>
        <fullName evidence="9">Neuronal calcium sensor 1-like</fullName>
    </submittedName>
</protein>
<dbReference type="CDD" id="cd00051">
    <property type="entry name" value="EFh"/>
    <property type="match status" value="2"/>
</dbReference>
<keyword evidence="2" id="KW-0519">Myristate</keyword>
<dbReference type="RefSeq" id="XP_031565025.1">
    <property type="nucleotide sequence ID" value="XM_031709165.1"/>
</dbReference>
<evidence type="ECO:0000256" key="5">
    <source>
        <dbReference type="ARBA" id="ARBA00022837"/>
    </source>
</evidence>
<evidence type="ECO:0000256" key="6">
    <source>
        <dbReference type="ARBA" id="ARBA00023288"/>
    </source>
</evidence>